<keyword evidence="1" id="KW-0732">Signal</keyword>
<evidence type="ECO:0000313" key="2">
    <source>
        <dbReference type="EMBL" id="NGQ89290.1"/>
    </source>
</evidence>
<gene>
    <name evidence="2" type="ORF">G5V65_00160</name>
</gene>
<evidence type="ECO:0000256" key="1">
    <source>
        <dbReference type="SAM" id="SignalP"/>
    </source>
</evidence>
<evidence type="ECO:0008006" key="4">
    <source>
        <dbReference type="Google" id="ProtNLM"/>
    </source>
</evidence>
<feature type="signal peptide" evidence="1">
    <location>
        <begin position="1"/>
        <end position="16"/>
    </location>
</feature>
<dbReference type="AlphaFoldDB" id="A0A6M1TNC8"/>
<dbReference type="Proteomes" id="UP000474758">
    <property type="component" value="Unassembled WGS sequence"/>
</dbReference>
<name>A0A6M1TNC8_9RHOB</name>
<reference evidence="2 3" key="1">
    <citation type="submission" date="2020-02" db="EMBL/GenBank/DDBJ databases">
        <title>Rhodobacter translucens sp. nov., a novel bacterium isolated from activated sludge.</title>
        <authorList>
            <person name="Liu J."/>
        </authorList>
    </citation>
    <scope>NUCLEOTIDE SEQUENCE [LARGE SCALE GENOMIC DNA]</scope>
    <source>
        <strain evidence="2 3">HX-7-19</strain>
    </source>
</reference>
<accession>A0A6M1TNC8</accession>
<comment type="caution">
    <text evidence="2">The sequence shown here is derived from an EMBL/GenBank/DDBJ whole genome shotgun (WGS) entry which is preliminary data.</text>
</comment>
<proteinExistence type="predicted"/>
<dbReference type="EMBL" id="JAALFE010000001">
    <property type="protein sequence ID" value="NGQ89290.1"/>
    <property type="molecule type" value="Genomic_DNA"/>
</dbReference>
<evidence type="ECO:0000313" key="3">
    <source>
        <dbReference type="Proteomes" id="UP000474758"/>
    </source>
</evidence>
<dbReference type="RefSeq" id="WP_165046401.1">
    <property type="nucleotide sequence ID" value="NZ_JAALFE010000001.1"/>
</dbReference>
<protein>
    <recommendedName>
        <fullName evidence="4">DUF1573 domain-containing protein</fullName>
    </recommendedName>
</protein>
<keyword evidence="3" id="KW-1185">Reference proteome</keyword>
<feature type="chain" id="PRO_5026876529" description="DUF1573 domain-containing protein" evidence="1">
    <location>
        <begin position="17"/>
        <end position="212"/>
    </location>
</feature>
<organism evidence="2 3">
    <name type="scientific">Paragemmobacter kunshanensis</name>
    <dbReference type="NCBI Taxonomy" id="2583234"/>
    <lineage>
        <taxon>Bacteria</taxon>
        <taxon>Pseudomonadati</taxon>
        <taxon>Pseudomonadota</taxon>
        <taxon>Alphaproteobacteria</taxon>
        <taxon>Rhodobacterales</taxon>
        <taxon>Paracoccaceae</taxon>
        <taxon>Paragemmobacter</taxon>
    </lineage>
</organism>
<sequence length="212" mass="22036">MRPFLALLILATPAVAQETTTPPSPRDGGAVAQLLHAHTLFDLALARKDPLATLSAARLAAGITATDDDRAPTPPGEPVPATYPTAEVMFTAAKALAKEDDLVTDLTARTLTESANAPTLTVIRSTRGIAGGEAQVWQLPFFAASPAEIGLLGDGKANLDLSVTLAEDIPICLDTAPADRALCSFVPEENATFTITVTNLGETTATYSLLTN</sequence>